<comment type="caution">
    <text evidence="1">The sequence shown here is derived from an EMBL/GenBank/DDBJ whole genome shotgun (WGS) entry which is preliminary data.</text>
</comment>
<reference evidence="1" key="1">
    <citation type="submission" date="2016-11" db="EMBL/GenBank/DDBJ databases">
        <title>The genome sequence of Colletotrichum cuscutae.</title>
        <authorList>
            <person name="Baroncelli R."/>
        </authorList>
    </citation>
    <scope>NUCLEOTIDE SEQUENCE</scope>
    <source>
        <strain evidence="1">IMI 304802</strain>
    </source>
</reference>
<evidence type="ECO:0000313" key="2">
    <source>
        <dbReference type="Proteomes" id="UP001239213"/>
    </source>
</evidence>
<protein>
    <submittedName>
        <fullName evidence="1">Uncharacterized protein</fullName>
    </submittedName>
</protein>
<keyword evidence="2" id="KW-1185">Reference proteome</keyword>
<accession>A0AAI9Y9Z8</accession>
<name>A0AAI9Y9Z8_9PEZI</name>
<evidence type="ECO:0000313" key="1">
    <source>
        <dbReference type="EMBL" id="KAK1492132.1"/>
    </source>
</evidence>
<gene>
    <name evidence="1" type="ORF">CCUS01_14093</name>
</gene>
<proteinExistence type="predicted"/>
<dbReference type="AlphaFoldDB" id="A0AAI9Y9Z8"/>
<sequence>MRPWETLHHTTSSPESTRAKGSVLALIFALSERDRARDDPQDKTIRPGFGTCMLGAGARSTCFMIAQPAHDHGSSGPVSFTHHHSEEIRFWQRRT</sequence>
<dbReference type="Proteomes" id="UP001239213">
    <property type="component" value="Unassembled WGS sequence"/>
</dbReference>
<dbReference type="EMBL" id="MPDP01000031">
    <property type="protein sequence ID" value="KAK1492132.1"/>
    <property type="molecule type" value="Genomic_DNA"/>
</dbReference>
<organism evidence="1 2">
    <name type="scientific">Colletotrichum cuscutae</name>
    <dbReference type="NCBI Taxonomy" id="1209917"/>
    <lineage>
        <taxon>Eukaryota</taxon>
        <taxon>Fungi</taxon>
        <taxon>Dikarya</taxon>
        <taxon>Ascomycota</taxon>
        <taxon>Pezizomycotina</taxon>
        <taxon>Sordariomycetes</taxon>
        <taxon>Hypocreomycetidae</taxon>
        <taxon>Glomerellales</taxon>
        <taxon>Glomerellaceae</taxon>
        <taxon>Colletotrichum</taxon>
        <taxon>Colletotrichum acutatum species complex</taxon>
    </lineage>
</organism>